<dbReference type="Gene3D" id="3.60.60.10">
    <property type="entry name" value="Penicillin V Acylase, Chain A"/>
    <property type="match status" value="1"/>
</dbReference>
<evidence type="ECO:0000313" key="1">
    <source>
        <dbReference type="EMBL" id="QHW00555.1"/>
    </source>
</evidence>
<gene>
    <name evidence="1" type="ORF">GJR95_38495</name>
</gene>
<proteinExistence type="predicted"/>
<protein>
    <submittedName>
        <fullName evidence="1">Uncharacterized protein</fullName>
    </submittedName>
</protein>
<name>A0A6P1W6L4_9BACT</name>
<dbReference type="InterPro" id="IPR013783">
    <property type="entry name" value="Ig-like_fold"/>
</dbReference>
<evidence type="ECO:0000313" key="2">
    <source>
        <dbReference type="Proteomes" id="UP000464577"/>
    </source>
</evidence>
<accession>A0A6P1W6L4</accession>
<organism evidence="1 2">
    <name type="scientific">Spirosoma endbachense</name>
    <dbReference type="NCBI Taxonomy" id="2666025"/>
    <lineage>
        <taxon>Bacteria</taxon>
        <taxon>Pseudomonadati</taxon>
        <taxon>Bacteroidota</taxon>
        <taxon>Cytophagia</taxon>
        <taxon>Cytophagales</taxon>
        <taxon>Cytophagaceae</taxon>
        <taxon>Spirosoma</taxon>
    </lineage>
</organism>
<dbReference type="EMBL" id="CP045997">
    <property type="protein sequence ID" value="QHW00555.1"/>
    <property type="molecule type" value="Genomic_DNA"/>
</dbReference>
<dbReference type="Gene3D" id="2.60.40.10">
    <property type="entry name" value="Immunoglobulins"/>
    <property type="match status" value="1"/>
</dbReference>
<dbReference type="SUPFAM" id="SSF56235">
    <property type="entry name" value="N-terminal nucleophile aminohydrolases (Ntn hydrolases)"/>
    <property type="match status" value="1"/>
</dbReference>
<dbReference type="Proteomes" id="UP000464577">
    <property type="component" value="Chromosome"/>
</dbReference>
<dbReference type="AlphaFoldDB" id="A0A6P1W6L4"/>
<dbReference type="KEGG" id="senf:GJR95_38495"/>
<sequence>MDPKGHVWFGNNEDASFSFYNYINVFPKKKGVKFGYYTLSKDKPENGENAQIAGGMNEAGLAFDFNATALYPVKGMYLKKEFPQGDKAMLSYILGNFSTVEEVVSFFQTYWFQFGFRSAQMHLADRHGHFALISPTGSRILKNSLFQVSTNFDICSKADSTACWRYPIAQNSLKNQSPSLEVFTDICKKTAQGRHTIYSSISDLTTGAICFYFSGDYVNSYQTTLHSLLKNGRKSYALYELIPQNPICQVYKTYQSNGVEAAYEQYNKLPVATEHKRIVLENLLEFFTTEKNEYTIYPFVTELTRIGNADLDYWLIKSAIEVQKGDVGQAKSTIEATLKKFPDRQELIQSFFNRINGQFEEKANATFSLEGYPNARFVIIKSIPASSNFYPLNNLTFMHKEGGQWVSKFKLANGIYNYVFIVDGQEVLSKQLPTTQIKNLLQETKTCHQLCLGFSQETYPLHIELKVPNQEDEVYIVGNQESLFAAPLIYMKQTSPFERNITVSVHYPAAFKFVSGAGKQEALLKEIDNKQPIIINSLSPRNTYEVMEWK</sequence>
<reference evidence="1 2" key="1">
    <citation type="submission" date="2019-11" db="EMBL/GenBank/DDBJ databases">
        <title>Spirosoma endbachense sp. nov., isolated from a natural salt meadow.</title>
        <authorList>
            <person name="Rojas J."/>
            <person name="Ambika Manirajan B."/>
            <person name="Ratering S."/>
            <person name="Suarez C."/>
            <person name="Geissler-Plaum R."/>
            <person name="Schnell S."/>
        </authorList>
    </citation>
    <scope>NUCLEOTIDE SEQUENCE [LARGE SCALE GENOMIC DNA]</scope>
    <source>
        <strain evidence="1 2">I-24</strain>
    </source>
</reference>
<dbReference type="RefSeq" id="WP_162390947.1">
    <property type="nucleotide sequence ID" value="NZ_CP045997.1"/>
</dbReference>
<keyword evidence="2" id="KW-1185">Reference proteome</keyword>
<dbReference type="InterPro" id="IPR029055">
    <property type="entry name" value="Ntn_hydrolases_N"/>
</dbReference>